<proteinExistence type="predicted"/>
<dbReference type="Pfam" id="PF14424">
    <property type="entry name" value="Toxin-deaminase"/>
    <property type="match status" value="1"/>
</dbReference>
<protein>
    <recommendedName>
        <fullName evidence="3">Deaminase</fullName>
    </recommendedName>
</protein>
<comment type="caution">
    <text evidence="1">The sequence shown here is derived from an EMBL/GenBank/DDBJ whole genome shotgun (WGS) entry which is preliminary data.</text>
</comment>
<accession>A0ABU1QBN1</accession>
<evidence type="ECO:0000313" key="2">
    <source>
        <dbReference type="Proteomes" id="UP001266807"/>
    </source>
</evidence>
<dbReference type="InterPro" id="IPR032721">
    <property type="entry name" value="Toxin-deaminase"/>
</dbReference>
<gene>
    <name evidence="1" type="ORF">J2W98_001285</name>
</gene>
<organism evidence="1 2">
    <name type="scientific">Paenibacillus peoriae</name>
    <dbReference type="NCBI Taxonomy" id="59893"/>
    <lineage>
        <taxon>Bacteria</taxon>
        <taxon>Bacillati</taxon>
        <taxon>Bacillota</taxon>
        <taxon>Bacilli</taxon>
        <taxon>Bacillales</taxon>
        <taxon>Paenibacillaceae</taxon>
        <taxon>Paenibacillus</taxon>
    </lineage>
</organism>
<dbReference type="Proteomes" id="UP001266807">
    <property type="component" value="Unassembled WGS sequence"/>
</dbReference>
<evidence type="ECO:0000313" key="1">
    <source>
        <dbReference type="EMBL" id="MDR6777038.1"/>
    </source>
</evidence>
<evidence type="ECO:0008006" key="3">
    <source>
        <dbReference type="Google" id="ProtNLM"/>
    </source>
</evidence>
<reference evidence="1 2" key="1">
    <citation type="submission" date="2023-07" db="EMBL/GenBank/DDBJ databases">
        <title>Sorghum-associated microbial communities from plants grown in Nebraska, USA.</title>
        <authorList>
            <person name="Schachtman D."/>
        </authorList>
    </citation>
    <scope>NUCLEOTIDE SEQUENCE [LARGE SCALE GENOMIC DNA]</scope>
    <source>
        <strain evidence="1 2">BE143</strain>
    </source>
</reference>
<dbReference type="EMBL" id="JAVDUG010000001">
    <property type="protein sequence ID" value="MDR6777038.1"/>
    <property type="molecule type" value="Genomic_DNA"/>
</dbReference>
<keyword evidence="2" id="KW-1185">Reference proteome</keyword>
<sequence length="207" mass="24824">MKASLVVEHYTSCDQGYILKRKFLDWQNMIVSLWRNRDIGKDSLKDHLTRNYAVGMILSSQGYKYFYSTCRISNSDAKNHLKNIIRKYTNSEWNDMINALYLPSESLLFNYIEVDRSRGIRTSESRCRKHDSESVILEAMTKYMFQYRIFDCNVFIYTQKEPCLNCEMIFQQFIDRHPLINFTLFYNQVNYIALPSKYRWASRKERG</sequence>
<name>A0ABU1QBN1_9BACL</name>
<dbReference type="RefSeq" id="WP_068942225.1">
    <property type="nucleotide sequence ID" value="NZ_JAVDUG010000001.1"/>
</dbReference>